<proteinExistence type="predicted"/>
<sequence length="360" mass="39940">MRKLAIVLLLLLLAASTIAFTIRAPGLTQRRLTSPNSTPQCVTSADCPNGEKCVGRRCVEDTQDRTPLGPKPYEPEPIEQPSQPFSAALNRTCTEDTDCPTGQLCDDGLCSSERQNVVRLILKYIAKIQSPPAPDDGSCTTNADCPIGQFCRSNICKTMAEIIDEGGDGSPDPEPDEPEPDTPGAALCQIFEGELYPIKTDIACTPTPASGRILEIINDLEVYWDALDNRHENRVVRILYQNGPLGAVQPLIGFLDGRYCGAGLPPGILPEGDFQVFTRSPDETTFDDQYDIRPEIGWWDEPSYEFPCYHHHFDQMILCDGRLTEKSRSIRINHPDNTKITVRMSGFYPDFAYITEGYCE</sequence>
<evidence type="ECO:0000313" key="3">
    <source>
        <dbReference type="Proteomes" id="UP000675968"/>
    </source>
</evidence>
<reference evidence="2" key="1">
    <citation type="submission" date="2021-03" db="EMBL/GenBank/DDBJ databases">
        <authorList>
            <person name="Jaffe A."/>
        </authorList>
    </citation>
    <scope>NUCLEOTIDE SEQUENCE</scope>
    <source>
        <strain evidence="2">RIFCSPLOWO2_01_FULL_AR10_48_17</strain>
    </source>
</reference>
<dbReference type="Proteomes" id="UP000675968">
    <property type="component" value="Unassembled WGS sequence"/>
</dbReference>
<comment type="caution">
    <text evidence="2">The sequence shown here is derived from an EMBL/GenBank/DDBJ whole genome shotgun (WGS) entry which is preliminary data.</text>
</comment>
<dbReference type="EMBL" id="JAGVWC010000008">
    <property type="protein sequence ID" value="MBS3061264.1"/>
    <property type="molecule type" value="Genomic_DNA"/>
</dbReference>
<dbReference type="PANTHER" id="PTHR36519">
    <property type="entry name" value="FIP (FUNGUS-INDUCED PROTEIN) RELATED-RELATED"/>
    <property type="match status" value="1"/>
</dbReference>
<protein>
    <submittedName>
        <fullName evidence="2">Uncharacterized protein</fullName>
    </submittedName>
</protein>
<accession>A0A8T4L444</accession>
<organism evidence="2 3">
    <name type="scientific">Candidatus Iainarchaeum sp</name>
    <dbReference type="NCBI Taxonomy" id="3101447"/>
    <lineage>
        <taxon>Archaea</taxon>
        <taxon>Candidatus Iainarchaeota</taxon>
        <taxon>Candidatus Iainarchaeia</taxon>
        <taxon>Candidatus Iainarchaeales</taxon>
        <taxon>Candidatus Iainarchaeaceae</taxon>
        <taxon>Candidatus Iainarchaeum</taxon>
    </lineage>
</organism>
<reference evidence="2" key="2">
    <citation type="submission" date="2021-05" db="EMBL/GenBank/DDBJ databases">
        <title>Protein family content uncovers lineage relationships and bacterial pathway maintenance mechanisms in DPANN archaea.</title>
        <authorList>
            <person name="Castelle C.J."/>
            <person name="Meheust R."/>
            <person name="Jaffe A.L."/>
            <person name="Seitz K."/>
            <person name="Gong X."/>
            <person name="Baker B.J."/>
            <person name="Banfield J.F."/>
        </authorList>
    </citation>
    <scope>NUCLEOTIDE SEQUENCE</scope>
    <source>
        <strain evidence="2">RIFCSPLOWO2_01_FULL_AR10_48_17</strain>
    </source>
</reference>
<evidence type="ECO:0000256" key="1">
    <source>
        <dbReference type="SAM" id="MobiDB-lite"/>
    </source>
</evidence>
<dbReference type="PANTHER" id="PTHR36519:SF9">
    <property type="entry name" value="EB DOMAIN-CONTAINING PROTEIN-RELATED"/>
    <property type="match status" value="1"/>
</dbReference>
<evidence type="ECO:0000313" key="2">
    <source>
        <dbReference type="EMBL" id="MBS3061264.1"/>
    </source>
</evidence>
<name>A0A8T4L444_9ARCH</name>
<feature type="compositionally biased region" description="Acidic residues" evidence="1">
    <location>
        <begin position="163"/>
        <end position="180"/>
    </location>
</feature>
<feature type="region of interest" description="Disordered" evidence="1">
    <location>
        <begin position="163"/>
        <end position="184"/>
    </location>
</feature>
<gene>
    <name evidence="2" type="ORF">J4215_01635</name>
</gene>
<dbReference type="AlphaFoldDB" id="A0A8T4L444"/>